<evidence type="ECO:0000313" key="1">
    <source>
        <dbReference type="EMBL" id="BBP87180.1"/>
    </source>
</evidence>
<sequence>MHGAAHVSQENAAAIEEITASTDEQVTAISNVAKKQQKDLMSLACD</sequence>
<dbReference type="EMBL" id="AP021906">
    <property type="protein sequence ID" value="BBP87180.1"/>
    <property type="molecule type" value="Genomic_DNA"/>
</dbReference>
<name>A0A5S9M0N9_BACIA</name>
<organism evidence="1 2">
    <name type="scientific">Bacillus safensis</name>
    <dbReference type="NCBI Taxonomy" id="561879"/>
    <lineage>
        <taxon>Bacteria</taxon>
        <taxon>Bacillati</taxon>
        <taxon>Bacillota</taxon>
        <taxon>Bacilli</taxon>
        <taxon>Bacillales</taxon>
        <taxon>Bacillaceae</taxon>
        <taxon>Bacillus</taxon>
    </lineage>
</organism>
<dbReference type="Proteomes" id="UP000464658">
    <property type="component" value="Chromosome"/>
</dbReference>
<gene>
    <name evidence="1" type="ORF">BsIDN1_07980</name>
</gene>
<protein>
    <submittedName>
        <fullName evidence="1">Uncharacterized protein</fullName>
    </submittedName>
</protein>
<reference evidence="1 2" key="1">
    <citation type="submission" date="2019-12" db="EMBL/GenBank/DDBJ databases">
        <title>Full genome sequence of a Bacillus safensis strain isolated from commercially available natto in Indonesia.</title>
        <authorList>
            <person name="Yoshida M."/>
            <person name="Uomi M."/>
            <person name="Waturangi D."/>
            <person name="Ekaputri J.J."/>
            <person name="Setiamarga D.H.E."/>
        </authorList>
    </citation>
    <scope>NUCLEOTIDE SEQUENCE [LARGE SCALE GENOMIC DNA]</scope>
    <source>
        <strain evidence="1 2">IDN1</strain>
    </source>
</reference>
<evidence type="ECO:0000313" key="2">
    <source>
        <dbReference type="Proteomes" id="UP000464658"/>
    </source>
</evidence>
<dbReference type="AlphaFoldDB" id="A0A5S9M0N9"/>
<accession>A0A5S9M0N9</accession>
<proteinExistence type="predicted"/>